<dbReference type="AlphaFoldDB" id="A0A2Z5IPH9"/>
<reference evidence="2 3" key="1">
    <citation type="submission" date="2018-05" db="EMBL/GenBank/DDBJ databases">
        <title>Annotation of the Mycoplasma phocidae genome.</title>
        <authorList>
            <person name="Brown D.R."/>
            <person name="Kutish G.F."/>
            <person name="Frasca S.Jr."/>
        </authorList>
    </citation>
    <scope>NUCLEOTIDE SEQUENCE [LARGE SCALE GENOMIC DNA]</scope>
    <source>
        <strain evidence="2 3">105</strain>
    </source>
</reference>
<evidence type="ECO:0000256" key="1">
    <source>
        <dbReference type="SAM" id="MobiDB-lite"/>
    </source>
</evidence>
<dbReference type="OrthoDB" id="9862703at2"/>
<keyword evidence="3" id="KW-1185">Reference proteome</keyword>
<protein>
    <submittedName>
        <fullName evidence="2">Uncharacterized protein</fullName>
    </submittedName>
</protein>
<sequence length="379" mass="44515">MITNRLGKNYLLKISNGNKVIDPFDFSIVDVKPAFKFKSDLEMVLSDNLTFTDLANFLDFVFGLNKMKLESWFSIGKQKIVMFNKNVSFENYGDYSFIYEYEPLILIFKFIAEKNVDDFRYNVILKNGNIFSLNISASLFKGNIKEIYDHITTYFWIAGIEFNKDNINLENEYADILLTKFNKKKSDIPAKLPRIGKIENFDNFLETVNDHQIGDLIFPIEYRTDLDDNLWFKDVEDSEKYYYETPQNKQVKNQEHKNENEFENMFNDKNIFEDPMGSLEKMVGDLYNAAKSMGISDSEMEDYFKKTFEEFKSFTLPSFDTPNNMEKSLMDALHKIMNKNVKNKPETKINVKTEIKEESKSTLESETKTKNEKNESEIN</sequence>
<feature type="region of interest" description="Disordered" evidence="1">
    <location>
        <begin position="345"/>
        <end position="379"/>
    </location>
</feature>
<evidence type="ECO:0000313" key="2">
    <source>
        <dbReference type="EMBL" id="AXE60599.1"/>
    </source>
</evidence>
<gene>
    <name evidence="2" type="ORF">DA803_00620</name>
</gene>
<dbReference type="EMBL" id="CP029295">
    <property type="protein sequence ID" value="AXE60599.1"/>
    <property type="molecule type" value="Genomic_DNA"/>
</dbReference>
<name>A0A2Z5IPH9_9BACT</name>
<accession>A0A2Z5IPH9</accession>
<proteinExistence type="predicted"/>
<dbReference type="Proteomes" id="UP000252477">
    <property type="component" value="Chromosome"/>
</dbReference>
<dbReference type="RefSeq" id="WP_114190715.1">
    <property type="nucleotide sequence ID" value="NZ_CP029295.1"/>
</dbReference>
<organism evidence="2 3">
    <name type="scientific">[Mycoplasma] phocae</name>
    <dbReference type="NCBI Taxonomy" id="142651"/>
    <lineage>
        <taxon>Bacteria</taxon>
        <taxon>Bacillati</taxon>
        <taxon>Mycoplasmatota</taxon>
        <taxon>Mycoplasmoidales</taxon>
        <taxon>Metamycoplasmataceae</taxon>
        <taxon>Metamycoplasma</taxon>
    </lineage>
</organism>
<dbReference type="KEGG" id="mpho:DA803_00620"/>
<evidence type="ECO:0000313" key="3">
    <source>
        <dbReference type="Proteomes" id="UP000252477"/>
    </source>
</evidence>